<evidence type="ECO:0000313" key="2">
    <source>
        <dbReference type="EMBL" id="CAL6033936.1"/>
    </source>
</evidence>
<organism evidence="1">
    <name type="scientific">Hexamita inflata</name>
    <dbReference type="NCBI Taxonomy" id="28002"/>
    <lineage>
        <taxon>Eukaryota</taxon>
        <taxon>Metamonada</taxon>
        <taxon>Diplomonadida</taxon>
        <taxon>Hexamitidae</taxon>
        <taxon>Hexamitinae</taxon>
        <taxon>Hexamita</taxon>
    </lineage>
</organism>
<accession>A0AA86R5C9</accession>
<dbReference type="EMBL" id="CAXDID020000127">
    <property type="protein sequence ID" value="CAL6033936.1"/>
    <property type="molecule type" value="Genomic_DNA"/>
</dbReference>
<proteinExistence type="predicted"/>
<evidence type="ECO:0000313" key="1">
    <source>
        <dbReference type="EMBL" id="CAI9970845.1"/>
    </source>
</evidence>
<reference evidence="1" key="1">
    <citation type="submission" date="2023-06" db="EMBL/GenBank/DDBJ databases">
        <authorList>
            <person name="Kurt Z."/>
        </authorList>
    </citation>
    <scope>NUCLEOTIDE SEQUENCE</scope>
</reference>
<evidence type="ECO:0000313" key="3">
    <source>
        <dbReference type="Proteomes" id="UP001642409"/>
    </source>
</evidence>
<dbReference type="Proteomes" id="UP001642409">
    <property type="component" value="Unassembled WGS sequence"/>
</dbReference>
<sequence length="147" mass="17462">MLKNTPTVEDIKQIYQMYILSPYFCEASKFNSIADKTGRSYSTTRNIILICNEYNSNQNQSDEEIASKIQCSLQLVRNVRDFYDMYWQQYQPSPMVKFLKQQLKEYDNIEDSSENEFVDVTQLIAQILLDHENVFKEVKIWFSNIPE</sequence>
<dbReference type="AlphaFoldDB" id="A0AA86R5C9"/>
<comment type="caution">
    <text evidence="1">The sequence shown here is derived from an EMBL/GenBank/DDBJ whole genome shotgun (WGS) entry which is preliminary data.</text>
</comment>
<dbReference type="EMBL" id="CATOUU010001084">
    <property type="protein sequence ID" value="CAI9970845.1"/>
    <property type="molecule type" value="Genomic_DNA"/>
</dbReference>
<keyword evidence="3" id="KW-1185">Reference proteome</keyword>
<reference evidence="2 3" key="2">
    <citation type="submission" date="2024-07" db="EMBL/GenBank/DDBJ databases">
        <authorList>
            <person name="Akdeniz Z."/>
        </authorList>
    </citation>
    <scope>NUCLEOTIDE SEQUENCE [LARGE SCALE GENOMIC DNA]</scope>
</reference>
<gene>
    <name evidence="2" type="ORF">HINF_LOCUS35207</name>
    <name evidence="1" type="ORF">HINF_LOCUS58490</name>
</gene>
<protein>
    <submittedName>
        <fullName evidence="2">Hypothetical_protein</fullName>
    </submittedName>
</protein>
<name>A0AA86R5C9_9EUKA</name>